<dbReference type="Pfam" id="PF13456">
    <property type="entry name" value="RVT_3"/>
    <property type="match status" value="1"/>
</dbReference>
<accession>A0ABR0MPS0</accession>
<evidence type="ECO:0000313" key="2">
    <source>
        <dbReference type="EMBL" id="KAK5775803.1"/>
    </source>
</evidence>
<dbReference type="PANTHER" id="PTHR47074">
    <property type="entry name" value="BNAC02G40300D PROTEIN"/>
    <property type="match status" value="1"/>
</dbReference>
<proteinExistence type="predicted"/>
<dbReference type="InterPro" id="IPR044730">
    <property type="entry name" value="RNase_H-like_dom_plant"/>
</dbReference>
<sequence>MGVFYRSLSEPLWSPVDLGVTKINFDATFQSDSRTSTSTVIARDYKEEYVGAETDLFNDVVDAFVAEARACERALLFAINMGFHYLLVEGDSLTVINKLKVKEEDRSIIRLVIHYIHHLEKCFEEICYLFVPRLVNGVAYTLAMEGRRRQRFGFWVDEVPNYVKMLGEKD</sequence>
<dbReference type="PANTHER" id="PTHR47074:SF61">
    <property type="entry name" value="RNASE H TYPE-1 DOMAIN-CONTAINING PROTEIN"/>
    <property type="match status" value="1"/>
</dbReference>
<dbReference type="InterPro" id="IPR012337">
    <property type="entry name" value="RNaseH-like_sf"/>
</dbReference>
<dbReference type="Proteomes" id="UP001358586">
    <property type="component" value="Chromosome 12"/>
</dbReference>
<feature type="domain" description="RNase H type-1" evidence="1">
    <location>
        <begin position="24"/>
        <end position="144"/>
    </location>
</feature>
<evidence type="ECO:0000313" key="3">
    <source>
        <dbReference type="Proteomes" id="UP001358586"/>
    </source>
</evidence>
<dbReference type="SUPFAM" id="SSF53098">
    <property type="entry name" value="Ribonuclease H-like"/>
    <property type="match status" value="1"/>
</dbReference>
<name>A0ABR0MPS0_GOSAR</name>
<keyword evidence="3" id="KW-1185">Reference proteome</keyword>
<comment type="caution">
    <text evidence="2">The sequence shown here is derived from an EMBL/GenBank/DDBJ whole genome shotgun (WGS) entry which is preliminary data.</text>
</comment>
<dbReference type="InterPro" id="IPR002156">
    <property type="entry name" value="RNaseH_domain"/>
</dbReference>
<reference evidence="2 3" key="1">
    <citation type="submission" date="2023-03" db="EMBL/GenBank/DDBJ databases">
        <title>WGS of Gossypium arboreum.</title>
        <authorList>
            <person name="Yu D."/>
        </authorList>
    </citation>
    <scope>NUCLEOTIDE SEQUENCE [LARGE SCALE GENOMIC DNA]</scope>
    <source>
        <tissue evidence="2">Leaf</tissue>
    </source>
</reference>
<protein>
    <recommendedName>
        <fullName evidence="1">RNase H type-1 domain-containing protein</fullName>
    </recommendedName>
</protein>
<gene>
    <name evidence="2" type="ORF">PVK06_043745</name>
</gene>
<dbReference type="Gene3D" id="3.30.420.10">
    <property type="entry name" value="Ribonuclease H-like superfamily/Ribonuclease H"/>
    <property type="match status" value="1"/>
</dbReference>
<dbReference type="CDD" id="cd06222">
    <property type="entry name" value="RNase_H_like"/>
    <property type="match status" value="1"/>
</dbReference>
<dbReference type="EMBL" id="JARKNE010000012">
    <property type="protein sequence ID" value="KAK5775803.1"/>
    <property type="molecule type" value="Genomic_DNA"/>
</dbReference>
<evidence type="ECO:0000259" key="1">
    <source>
        <dbReference type="Pfam" id="PF13456"/>
    </source>
</evidence>
<dbReference type="InterPro" id="IPR052929">
    <property type="entry name" value="RNase_H-like_EbsB-rel"/>
</dbReference>
<organism evidence="2 3">
    <name type="scientific">Gossypium arboreum</name>
    <name type="common">Tree cotton</name>
    <name type="synonym">Gossypium nanking</name>
    <dbReference type="NCBI Taxonomy" id="29729"/>
    <lineage>
        <taxon>Eukaryota</taxon>
        <taxon>Viridiplantae</taxon>
        <taxon>Streptophyta</taxon>
        <taxon>Embryophyta</taxon>
        <taxon>Tracheophyta</taxon>
        <taxon>Spermatophyta</taxon>
        <taxon>Magnoliopsida</taxon>
        <taxon>eudicotyledons</taxon>
        <taxon>Gunneridae</taxon>
        <taxon>Pentapetalae</taxon>
        <taxon>rosids</taxon>
        <taxon>malvids</taxon>
        <taxon>Malvales</taxon>
        <taxon>Malvaceae</taxon>
        <taxon>Malvoideae</taxon>
        <taxon>Gossypium</taxon>
    </lineage>
</organism>
<dbReference type="InterPro" id="IPR036397">
    <property type="entry name" value="RNaseH_sf"/>
</dbReference>